<dbReference type="EMBL" id="JQED01000047">
    <property type="protein sequence ID" value="KGJ88300.1"/>
    <property type="molecule type" value="Genomic_DNA"/>
</dbReference>
<comment type="caution">
    <text evidence="1">The sequence shown here is derived from an EMBL/GenBank/DDBJ whole genome shotgun (WGS) entry which is preliminary data.</text>
</comment>
<gene>
    <name evidence="1" type="ORF">ND2E_4136</name>
</gene>
<dbReference type="PATRIC" id="fig|28229.4.peg.3475"/>
<dbReference type="Proteomes" id="UP000029843">
    <property type="component" value="Unassembled WGS sequence"/>
</dbReference>
<evidence type="ECO:0000313" key="2">
    <source>
        <dbReference type="Proteomes" id="UP000029843"/>
    </source>
</evidence>
<name>A0A099KD98_COLPS</name>
<accession>A0A099KD98</accession>
<evidence type="ECO:0000313" key="1">
    <source>
        <dbReference type="EMBL" id="KGJ88300.1"/>
    </source>
</evidence>
<dbReference type="AlphaFoldDB" id="A0A099KD98"/>
<proteinExistence type="predicted"/>
<reference evidence="1 2" key="1">
    <citation type="submission" date="2014-08" db="EMBL/GenBank/DDBJ databases">
        <title>Genomic and Phenotypic Diversity of Colwellia psychrerythraea strains from Disparate Marine Basins.</title>
        <authorList>
            <person name="Techtmann S.M."/>
            <person name="Stelling S.C."/>
            <person name="Utturkar S.M."/>
            <person name="Alshibli N."/>
            <person name="Harris A."/>
            <person name="Brown S.D."/>
            <person name="Hazen T.C."/>
        </authorList>
    </citation>
    <scope>NUCLEOTIDE SEQUENCE [LARGE SCALE GENOMIC DNA]</scope>
    <source>
        <strain evidence="1 2">ND2E</strain>
    </source>
</reference>
<organism evidence="1 2">
    <name type="scientific">Colwellia psychrerythraea</name>
    <name type="common">Vibrio psychroerythus</name>
    <dbReference type="NCBI Taxonomy" id="28229"/>
    <lineage>
        <taxon>Bacteria</taxon>
        <taxon>Pseudomonadati</taxon>
        <taxon>Pseudomonadota</taxon>
        <taxon>Gammaproteobacteria</taxon>
        <taxon>Alteromonadales</taxon>
        <taxon>Colwelliaceae</taxon>
        <taxon>Colwellia</taxon>
    </lineage>
</organism>
<sequence>MIFMLSFTCILFQRIWSLVRVENPIISLVPIIKPFFLIFIG</sequence>
<protein>
    <submittedName>
        <fullName evidence="1">Uncharacterized protein</fullName>
    </submittedName>
</protein>